<dbReference type="InterPro" id="IPR023765">
    <property type="entry name" value="SBP_5_CS"/>
</dbReference>
<dbReference type="GO" id="GO:0043190">
    <property type="term" value="C:ATP-binding cassette (ABC) transporter complex"/>
    <property type="evidence" value="ECO:0007669"/>
    <property type="project" value="InterPro"/>
</dbReference>
<dbReference type="Gene3D" id="3.40.190.10">
    <property type="entry name" value="Periplasmic binding protein-like II"/>
    <property type="match status" value="1"/>
</dbReference>
<feature type="region of interest" description="Disordered" evidence="5">
    <location>
        <begin position="601"/>
        <end position="634"/>
    </location>
</feature>
<comment type="similarity">
    <text evidence="2">Belongs to the bacterial solute-binding protein 5 family.</text>
</comment>
<dbReference type="GO" id="GO:1904680">
    <property type="term" value="F:peptide transmembrane transporter activity"/>
    <property type="evidence" value="ECO:0007669"/>
    <property type="project" value="TreeGrafter"/>
</dbReference>
<dbReference type="SUPFAM" id="SSF53850">
    <property type="entry name" value="Periplasmic binding protein-like II"/>
    <property type="match status" value="1"/>
</dbReference>
<protein>
    <submittedName>
        <fullName evidence="7">Heme-binding protein</fullName>
    </submittedName>
</protein>
<evidence type="ECO:0000256" key="5">
    <source>
        <dbReference type="SAM" id="MobiDB-lite"/>
    </source>
</evidence>
<feature type="compositionally biased region" description="Low complexity" evidence="5">
    <location>
        <begin position="610"/>
        <end position="626"/>
    </location>
</feature>
<dbReference type="AlphaFoldDB" id="A0A5S9IK86"/>
<name>A0A5S9IK86_UABAM</name>
<evidence type="ECO:0000256" key="1">
    <source>
        <dbReference type="ARBA" id="ARBA00004196"/>
    </source>
</evidence>
<dbReference type="PROSITE" id="PS01040">
    <property type="entry name" value="SBP_BACTERIAL_5"/>
    <property type="match status" value="1"/>
</dbReference>
<dbReference type="PROSITE" id="PS51257">
    <property type="entry name" value="PROKAR_LIPOPROTEIN"/>
    <property type="match status" value="1"/>
</dbReference>
<dbReference type="Gene3D" id="3.10.105.10">
    <property type="entry name" value="Dipeptide-binding Protein, Domain 3"/>
    <property type="match status" value="1"/>
</dbReference>
<comment type="subcellular location">
    <subcellularLocation>
        <location evidence="1">Cell envelope</location>
    </subcellularLocation>
</comment>
<dbReference type="PANTHER" id="PTHR30290:SF10">
    <property type="entry name" value="PERIPLASMIC OLIGOPEPTIDE-BINDING PROTEIN-RELATED"/>
    <property type="match status" value="1"/>
</dbReference>
<evidence type="ECO:0000256" key="4">
    <source>
        <dbReference type="ARBA" id="ARBA00022729"/>
    </source>
</evidence>
<dbReference type="Pfam" id="PF00496">
    <property type="entry name" value="SBP_bac_5"/>
    <property type="match status" value="1"/>
</dbReference>
<reference evidence="7 8" key="1">
    <citation type="submission" date="2019-08" db="EMBL/GenBank/DDBJ databases">
        <title>Complete genome sequence of Candidatus Uab amorphum.</title>
        <authorList>
            <person name="Shiratori T."/>
            <person name="Suzuki S."/>
            <person name="Kakizawa Y."/>
            <person name="Ishida K."/>
        </authorList>
    </citation>
    <scope>NUCLEOTIDE SEQUENCE [LARGE SCALE GENOMIC DNA]</scope>
    <source>
        <strain evidence="7 8">SRT547</strain>
    </source>
</reference>
<dbReference type="GO" id="GO:0030288">
    <property type="term" value="C:outer membrane-bounded periplasmic space"/>
    <property type="evidence" value="ECO:0007669"/>
    <property type="project" value="UniProtKB-ARBA"/>
</dbReference>
<accession>A0A5S9IK86</accession>
<evidence type="ECO:0000256" key="2">
    <source>
        <dbReference type="ARBA" id="ARBA00005695"/>
    </source>
</evidence>
<dbReference type="InterPro" id="IPR000914">
    <property type="entry name" value="SBP_5_dom"/>
</dbReference>
<dbReference type="RefSeq" id="WP_151967598.1">
    <property type="nucleotide sequence ID" value="NZ_AP019860.1"/>
</dbReference>
<keyword evidence="3" id="KW-0813">Transport</keyword>
<organism evidence="7 8">
    <name type="scientific">Uabimicrobium amorphum</name>
    <dbReference type="NCBI Taxonomy" id="2596890"/>
    <lineage>
        <taxon>Bacteria</taxon>
        <taxon>Pseudomonadati</taxon>
        <taxon>Planctomycetota</taxon>
        <taxon>Candidatus Uabimicrobiia</taxon>
        <taxon>Candidatus Uabimicrobiales</taxon>
        <taxon>Candidatus Uabimicrobiaceae</taxon>
        <taxon>Candidatus Uabimicrobium</taxon>
    </lineage>
</organism>
<dbReference type="KEGG" id="uam:UABAM_01750"/>
<sequence>MRLITFVGIVLSIFLTVSCGERKTAKGKVYWHSEDGAPTKLDPIESATTYANRITTAVYDTLYEYKYLKRHPYELKPNLAANMPEISEDGLVYTIKIKEGVKFIDDACFKTKENPKGKGREVVAADFVYSLKRHFDPKNSSQGSWLWRGRIVGLDDWGKAAREAGTTDYAAKIKGLQATDKYTIQITLTEPYPQILYTFAMGFASVVPQEAVEKYGKQLTTNPVGSGPFMLKSFNKTKAVLVKNPTYRKEVFDIHYEGYDEEKHGFTGIKALHGKTLPIVDTVIISFMKQDVARWNSLNKGNEIQFGTIPKDQIDNALMSKKPPKVIEKLAKKFHFDYERESGFVFSVFNMTDPAFGYSDDPKRNEMNKALRKAIRKAFDWQGRIDVFYAGIGEPFVGIIPPGISGYSEFPKDSITRDVEGAKKLLKDAGWTAENLPVFEYPNAASTTATQFFEQVRGWLEEIGYPRKKIKQKEFATFGDLNKSMKERKNIINSYGWGLDYPDAENVMQLFYGPNASPGSNASNFDHPEYNELFEKAKPMPDSEERTKLYKRMTEILLEECVGMFGFSRTRLKLWNKNTIMYPTREILSNVFKYVDVIKKDKKKKKNTKADGNGNAGDANNSGDAGQKNTENKE</sequence>
<proteinExistence type="inferred from homology"/>
<dbReference type="EMBL" id="AP019860">
    <property type="protein sequence ID" value="BBM83398.1"/>
    <property type="molecule type" value="Genomic_DNA"/>
</dbReference>
<dbReference type="InterPro" id="IPR030678">
    <property type="entry name" value="Peptide/Ni-bd"/>
</dbReference>
<feature type="domain" description="Solute-binding protein family 5" evidence="6">
    <location>
        <begin position="74"/>
        <end position="516"/>
    </location>
</feature>
<keyword evidence="8" id="KW-1185">Reference proteome</keyword>
<dbReference type="OrthoDB" id="48318at2"/>
<evidence type="ECO:0000259" key="6">
    <source>
        <dbReference type="Pfam" id="PF00496"/>
    </source>
</evidence>
<evidence type="ECO:0000313" key="8">
    <source>
        <dbReference type="Proteomes" id="UP000326354"/>
    </source>
</evidence>
<dbReference type="InterPro" id="IPR039424">
    <property type="entry name" value="SBP_5"/>
</dbReference>
<evidence type="ECO:0000313" key="7">
    <source>
        <dbReference type="EMBL" id="BBM83398.1"/>
    </source>
</evidence>
<gene>
    <name evidence="7" type="ORF">UABAM_01750</name>
</gene>
<dbReference type="PIRSF" id="PIRSF002741">
    <property type="entry name" value="MppA"/>
    <property type="match status" value="1"/>
</dbReference>
<keyword evidence="4" id="KW-0732">Signal</keyword>
<dbReference type="Proteomes" id="UP000326354">
    <property type="component" value="Chromosome"/>
</dbReference>
<evidence type="ECO:0000256" key="3">
    <source>
        <dbReference type="ARBA" id="ARBA00022448"/>
    </source>
</evidence>
<dbReference type="PANTHER" id="PTHR30290">
    <property type="entry name" value="PERIPLASMIC BINDING COMPONENT OF ABC TRANSPORTER"/>
    <property type="match status" value="1"/>
</dbReference>
<dbReference type="GO" id="GO:0015833">
    <property type="term" value="P:peptide transport"/>
    <property type="evidence" value="ECO:0007669"/>
    <property type="project" value="TreeGrafter"/>
</dbReference>